<feature type="chain" id="PRO_5039602450" evidence="1">
    <location>
        <begin position="28"/>
        <end position="170"/>
    </location>
</feature>
<dbReference type="RefSeq" id="WP_261401872.1">
    <property type="nucleotide sequence ID" value="NZ_CP081869.1"/>
</dbReference>
<keyword evidence="1" id="KW-0732">Signal</keyword>
<protein>
    <submittedName>
        <fullName evidence="3">PepSY domain-containing protein</fullName>
    </submittedName>
</protein>
<dbReference type="Pfam" id="PF03413">
    <property type="entry name" value="PepSY"/>
    <property type="match status" value="2"/>
</dbReference>
<dbReference type="EMBL" id="CP081869">
    <property type="protein sequence ID" value="QZN98886.1"/>
    <property type="molecule type" value="Genomic_DNA"/>
</dbReference>
<gene>
    <name evidence="3" type="ORF">K6K41_18450</name>
</gene>
<evidence type="ECO:0000313" key="3">
    <source>
        <dbReference type="EMBL" id="QZN98886.1"/>
    </source>
</evidence>
<dbReference type="Gene3D" id="3.10.450.40">
    <property type="match status" value="2"/>
</dbReference>
<evidence type="ECO:0000313" key="4">
    <source>
        <dbReference type="Proteomes" id="UP000825701"/>
    </source>
</evidence>
<feature type="signal peptide" evidence="1">
    <location>
        <begin position="1"/>
        <end position="27"/>
    </location>
</feature>
<evidence type="ECO:0000259" key="2">
    <source>
        <dbReference type="Pfam" id="PF03413"/>
    </source>
</evidence>
<keyword evidence="4" id="KW-1185">Reference proteome</keyword>
<dbReference type="PROSITE" id="PS51318">
    <property type="entry name" value="TAT"/>
    <property type="match status" value="1"/>
</dbReference>
<accession>A0A9E6R7K0</accession>
<dbReference type="InterPro" id="IPR006311">
    <property type="entry name" value="TAT_signal"/>
</dbReference>
<organism evidence="3 4">
    <name type="scientific">Chenggangzhangella methanolivorans</name>
    <dbReference type="NCBI Taxonomy" id="1437009"/>
    <lineage>
        <taxon>Bacteria</taxon>
        <taxon>Pseudomonadati</taxon>
        <taxon>Pseudomonadota</taxon>
        <taxon>Alphaproteobacteria</taxon>
        <taxon>Hyphomicrobiales</taxon>
        <taxon>Methylopilaceae</taxon>
        <taxon>Chenggangzhangella</taxon>
    </lineage>
</organism>
<sequence>MRTRIRLMASTLVTAAAVGLGVPAALADDMAAQNAKVTITQAVEAAEAKGGKATEVEYSDDNGGRWEVKVVADGGNKLTEYYVDPNSGQVTGQEEQTFEKYFTMLKPENYAKAQTQLKGAIAAAEAFAKGKAVDAEVERDSDAVKYEITVATADGNKDVNVDAMGKASSD</sequence>
<dbReference type="KEGG" id="cmet:K6K41_18450"/>
<dbReference type="InterPro" id="IPR025711">
    <property type="entry name" value="PepSY"/>
</dbReference>
<name>A0A9E6R7K0_9HYPH</name>
<feature type="domain" description="PepSY" evidence="2">
    <location>
        <begin position="120"/>
        <end position="163"/>
    </location>
</feature>
<evidence type="ECO:0000256" key="1">
    <source>
        <dbReference type="SAM" id="SignalP"/>
    </source>
</evidence>
<dbReference type="Proteomes" id="UP000825701">
    <property type="component" value="Chromosome"/>
</dbReference>
<reference evidence="3" key="1">
    <citation type="submission" date="2021-08" db="EMBL/GenBank/DDBJ databases">
        <authorList>
            <person name="Zhang H."/>
            <person name="Xu M."/>
            <person name="Yu Z."/>
            <person name="Yang L."/>
            <person name="Cai Y."/>
        </authorList>
    </citation>
    <scope>NUCLEOTIDE SEQUENCE</scope>
    <source>
        <strain evidence="3">CHL1</strain>
    </source>
</reference>
<feature type="domain" description="PepSY" evidence="2">
    <location>
        <begin position="36"/>
        <end position="94"/>
    </location>
</feature>
<dbReference type="AlphaFoldDB" id="A0A9E6R7K0"/>
<proteinExistence type="predicted"/>